<evidence type="ECO:0000313" key="17">
    <source>
        <dbReference type="EMBL" id="AOV08056.1"/>
    </source>
</evidence>
<keyword evidence="7" id="KW-0408">Iron</keyword>
<dbReference type="PANTHER" id="PTHR10134">
    <property type="entry name" value="CYTOCHROME B-C1 COMPLEX SUBUNIT RIESKE, MITOCHONDRIAL"/>
    <property type="match status" value="1"/>
</dbReference>
<dbReference type="FunFam" id="2.102.10.10:FF:000006">
    <property type="entry name" value="Menaquinol-cytochrome c reductase, iron-sulfur subunit"/>
    <property type="match status" value="1"/>
</dbReference>
<dbReference type="RefSeq" id="WP_075528199.1">
    <property type="nucleotide sequence ID" value="NZ_CP017560.1"/>
</dbReference>
<comment type="function">
    <text evidence="10">Component of the menaquinol:cytochrome c reductase complex. The Rieske protein is a high potential 2Fe-2S protein.</text>
</comment>
<dbReference type="InterPro" id="IPR014349">
    <property type="entry name" value="Rieske_Fe-S_prot"/>
</dbReference>
<dbReference type="AlphaFoldDB" id="A0A1D8JH72"/>
<keyword evidence="15" id="KW-1133">Transmembrane helix</keyword>
<evidence type="ECO:0000256" key="3">
    <source>
        <dbReference type="ARBA" id="ARBA00022714"/>
    </source>
</evidence>
<keyword evidence="3" id="KW-0001">2Fe-2S</keyword>
<keyword evidence="18" id="KW-1185">Reference proteome</keyword>
<keyword evidence="4" id="KW-0479">Metal-binding</keyword>
<proteinExistence type="inferred from homology"/>
<feature type="transmembrane region" description="Helical" evidence="15">
    <location>
        <begin position="12"/>
        <end position="32"/>
    </location>
</feature>
<dbReference type="InterPro" id="IPR017941">
    <property type="entry name" value="Rieske_2Fe-2S"/>
</dbReference>
<dbReference type="KEGG" id="surl:BI350_11265"/>
<evidence type="ECO:0000259" key="16">
    <source>
        <dbReference type="PROSITE" id="PS51296"/>
    </source>
</evidence>
<evidence type="ECO:0000256" key="1">
    <source>
        <dbReference type="ARBA" id="ARBA00010651"/>
    </source>
</evidence>
<dbReference type="Gene3D" id="2.102.10.10">
    <property type="entry name" value="Rieske [2Fe-2S] iron-sulphur domain"/>
    <property type="match status" value="1"/>
</dbReference>
<evidence type="ECO:0000256" key="9">
    <source>
        <dbReference type="ARBA" id="ARBA00023157"/>
    </source>
</evidence>
<dbReference type="InterPro" id="IPR006311">
    <property type="entry name" value="TAT_signal"/>
</dbReference>
<dbReference type="GO" id="GO:0046872">
    <property type="term" value="F:metal ion binding"/>
    <property type="evidence" value="ECO:0007669"/>
    <property type="project" value="UniProtKB-KW"/>
</dbReference>
<dbReference type="CDD" id="cd03467">
    <property type="entry name" value="Rieske"/>
    <property type="match status" value="1"/>
</dbReference>
<evidence type="ECO:0000313" key="18">
    <source>
        <dbReference type="Proteomes" id="UP000185746"/>
    </source>
</evidence>
<feature type="domain" description="Rieske" evidence="16">
    <location>
        <begin position="60"/>
        <end position="159"/>
    </location>
</feature>
<accession>A0A1D8JH72</accession>
<evidence type="ECO:0000256" key="6">
    <source>
        <dbReference type="ARBA" id="ARBA00023002"/>
    </source>
</evidence>
<dbReference type="InterPro" id="IPR036922">
    <property type="entry name" value="Rieske_2Fe-2S_sf"/>
</dbReference>
<evidence type="ECO:0000256" key="4">
    <source>
        <dbReference type="ARBA" id="ARBA00022723"/>
    </source>
</evidence>
<name>A0A1D8JH72_9BACL</name>
<dbReference type="GO" id="GO:0004497">
    <property type="term" value="F:monooxygenase activity"/>
    <property type="evidence" value="ECO:0007669"/>
    <property type="project" value="UniProtKB-ARBA"/>
</dbReference>
<evidence type="ECO:0000256" key="5">
    <source>
        <dbReference type="ARBA" id="ARBA00022982"/>
    </source>
</evidence>
<evidence type="ECO:0000256" key="7">
    <source>
        <dbReference type="ARBA" id="ARBA00023004"/>
    </source>
</evidence>
<dbReference type="Pfam" id="PF00355">
    <property type="entry name" value="Rieske"/>
    <property type="match status" value="1"/>
</dbReference>
<dbReference type="PROSITE" id="PS51318">
    <property type="entry name" value="TAT"/>
    <property type="match status" value="1"/>
</dbReference>
<keyword evidence="5" id="KW-0249">Electron transport</keyword>
<keyword evidence="15" id="KW-0812">Transmembrane</keyword>
<dbReference type="GO" id="GO:0016705">
    <property type="term" value="F:oxidoreductase activity, acting on paired donors, with incorporation or reduction of molecular oxygen"/>
    <property type="evidence" value="ECO:0007669"/>
    <property type="project" value="UniProtKB-ARBA"/>
</dbReference>
<dbReference type="PROSITE" id="PS51296">
    <property type="entry name" value="RIESKE"/>
    <property type="match status" value="1"/>
</dbReference>
<evidence type="ECO:0000256" key="11">
    <source>
        <dbReference type="ARBA" id="ARBA00064458"/>
    </source>
</evidence>
<comment type="similarity">
    <text evidence="1">Belongs to the Rieske iron-sulfur protein family.</text>
</comment>
<evidence type="ECO:0000256" key="13">
    <source>
        <dbReference type="ARBA" id="ARBA00075320"/>
    </source>
</evidence>
<sequence length="168" mass="18819">MSKNRVSRRQFLSYTIMGVGGFMASGTIMPMLRFAVDPVLQKSGEGDFTATPQRVDELTETPVRVDYTIVDRQDGWYKSDESYSAWVYKSGDRIVALSPVCKHLGCTVNWGGDKNHPDQFFCPCHAGRYEKNGKHVPGTPPIGPLDEYLWMEKDGYLYLGGTTPNTLV</sequence>
<keyword evidence="8" id="KW-0411">Iron-sulfur</keyword>
<keyword evidence="9" id="KW-1015">Disulfide bond</keyword>
<keyword evidence="15" id="KW-0472">Membrane</keyword>
<dbReference type="Proteomes" id="UP000185746">
    <property type="component" value="Chromosome"/>
</dbReference>
<evidence type="ECO:0000256" key="2">
    <source>
        <dbReference type="ARBA" id="ARBA00022448"/>
    </source>
</evidence>
<reference evidence="17 18" key="1">
    <citation type="submission" date="2016-09" db="EMBL/GenBank/DDBJ databases">
        <title>Complete genome sequence of the Lysinibacillus sphaericus LMG 22257, a specie of Bacillus with ureolytic activity that can effectively biodeposit calcium carbonate.</title>
        <authorList>
            <person name="Yan W."/>
        </authorList>
    </citation>
    <scope>NUCLEOTIDE SEQUENCE [LARGE SCALE GENOMIC DNA]</scope>
    <source>
        <strain evidence="17 18">LMG 22257</strain>
    </source>
</reference>
<organism evidence="17 18">
    <name type="scientific">Sporosarcina ureilytica</name>
    <dbReference type="NCBI Taxonomy" id="298596"/>
    <lineage>
        <taxon>Bacteria</taxon>
        <taxon>Bacillati</taxon>
        <taxon>Bacillota</taxon>
        <taxon>Bacilli</taxon>
        <taxon>Bacillales</taxon>
        <taxon>Caryophanaceae</taxon>
        <taxon>Sporosarcina</taxon>
    </lineage>
</organism>
<gene>
    <name evidence="17" type="ORF">BI350_11265</name>
</gene>
<keyword evidence="6" id="KW-0560">Oxidoreductase</keyword>
<comment type="subunit">
    <text evidence="11">The main subunits of the menaquinol:cytochrome c complex are a Rieske-type iron-sulfur protein (QcrA), a cytochrome b (QcrB) and a cytochrome c (QcrC).</text>
</comment>
<keyword evidence="2" id="KW-0813">Transport</keyword>
<evidence type="ECO:0000256" key="15">
    <source>
        <dbReference type="SAM" id="Phobius"/>
    </source>
</evidence>
<evidence type="ECO:0000256" key="8">
    <source>
        <dbReference type="ARBA" id="ARBA00023014"/>
    </source>
</evidence>
<evidence type="ECO:0000256" key="12">
    <source>
        <dbReference type="ARBA" id="ARBA00067741"/>
    </source>
</evidence>
<dbReference type="EMBL" id="CP017560">
    <property type="protein sequence ID" value="AOV08056.1"/>
    <property type="molecule type" value="Genomic_DNA"/>
</dbReference>
<protein>
    <recommendedName>
        <fullName evidence="12">Menaquinol:cytochrome c reductase iron-sulfur subunit</fullName>
    </recommendedName>
    <alternativeName>
        <fullName evidence="14">Cytochrome bc complex, iron-sulfur subunit</fullName>
    </alternativeName>
    <alternativeName>
        <fullName evidence="13">Rieske iron-sulfur protein QcrA</fullName>
    </alternativeName>
</protein>
<dbReference type="GO" id="GO:0051537">
    <property type="term" value="F:2 iron, 2 sulfur cluster binding"/>
    <property type="evidence" value="ECO:0007669"/>
    <property type="project" value="UniProtKB-KW"/>
</dbReference>
<evidence type="ECO:0000256" key="10">
    <source>
        <dbReference type="ARBA" id="ARBA00055683"/>
    </source>
</evidence>
<dbReference type="SUPFAM" id="SSF50022">
    <property type="entry name" value="ISP domain"/>
    <property type="match status" value="1"/>
</dbReference>
<evidence type="ECO:0000256" key="14">
    <source>
        <dbReference type="ARBA" id="ARBA00076330"/>
    </source>
</evidence>